<comment type="subcellular location">
    <subcellularLocation>
        <location evidence="2">Cytoplasm</location>
        <location evidence="2">Cytoskeleton</location>
        <location evidence="2">Microtubule organizing center</location>
        <location evidence="2">Spindle pole body</location>
    </subcellularLocation>
</comment>
<evidence type="ECO:0000256" key="9">
    <source>
        <dbReference type="SAM" id="MobiDB-lite"/>
    </source>
</evidence>
<protein>
    <recommendedName>
        <fullName evidence="5">Mitotic-spindle organizing protein 1</fullName>
    </recommendedName>
    <alternativeName>
        <fullName evidence="8">Mitotic-spindle organizing protein associated with a ring of gamma-tubulin 1</fullName>
    </alternativeName>
</protein>
<evidence type="ECO:0000256" key="7">
    <source>
        <dbReference type="ARBA" id="ARBA00023212"/>
    </source>
</evidence>
<dbReference type="EMBL" id="GL985066">
    <property type="protein sequence ID" value="EGR48117.1"/>
    <property type="molecule type" value="Genomic_DNA"/>
</dbReference>
<dbReference type="GO" id="GO:0031021">
    <property type="term" value="C:interphase microtubule organizing center"/>
    <property type="evidence" value="ECO:0007669"/>
    <property type="project" value="TreeGrafter"/>
</dbReference>
<dbReference type="GO" id="GO:0090307">
    <property type="term" value="P:mitotic spindle assembly"/>
    <property type="evidence" value="ECO:0007669"/>
    <property type="project" value="TreeGrafter"/>
</dbReference>
<dbReference type="Proteomes" id="UP000008984">
    <property type="component" value="Unassembled WGS sequence"/>
</dbReference>
<evidence type="ECO:0000256" key="8">
    <source>
        <dbReference type="ARBA" id="ARBA00029810"/>
    </source>
</evidence>
<name>G0RL75_HYPJQ</name>
<dbReference type="PANTHER" id="PTHR28520">
    <property type="entry name" value="MITOTIC-SPINDLE ORGANIZING PROTEIN 1"/>
    <property type="match status" value="1"/>
</dbReference>
<dbReference type="GO" id="GO:0000931">
    <property type="term" value="C:gamma-tubulin ring complex"/>
    <property type="evidence" value="ECO:0007669"/>
    <property type="project" value="InterPro"/>
</dbReference>
<comment type="function">
    <text evidence="1">Required for gamma-tubulin complex recruitment to the microtubule organizing center (MTOC).</text>
</comment>
<dbReference type="AlphaFoldDB" id="G0RL75"/>
<feature type="non-terminal residue" evidence="10">
    <location>
        <position position="1"/>
    </location>
</feature>
<dbReference type="OrthoDB" id="48571at2759"/>
<comment type="subunit">
    <text evidence="4">Part of the gamma-tubulin complex.</text>
</comment>
<keyword evidence="7" id="KW-0206">Cytoskeleton</keyword>
<dbReference type="Pfam" id="PF12554">
    <property type="entry name" value="MOZART1"/>
    <property type="match status" value="1"/>
</dbReference>
<evidence type="ECO:0000256" key="5">
    <source>
        <dbReference type="ARBA" id="ARBA00016992"/>
    </source>
</evidence>
<dbReference type="STRING" id="431241.G0RL75"/>
<evidence type="ECO:0000313" key="11">
    <source>
        <dbReference type="Proteomes" id="UP000008984"/>
    </source>
</evidence>
<dbReference type="GeneID" id="18481627"/>
<proteinExistence type="inferred from homology"/>
<dbReference type="VEuPathDB" id="FungiDB:TRIREDRAFT_108271"/>
<evidence type="ECO:0000256" key="3">
    <source>
        <dbReference type="ARBA" id="ARBA00011015"/>
    </source>
</evidence>
<dbReference type="GO" id="GO:0005819">
    <property type="term" value="C:spindle"/>
    <property type="evidence" value="ECO:0007669"/>
    <property type="project" value="TreeGrafter"/>
</dbReference>
<evidence type="ECO:0000256" key="4">
    <source>
        <dbReference type="ARBA" id="ARBA00011378"/>
    </source>
</evidence>
<reference evidence="10 11" key="1">
    <citation type="journal article" date="2008" name="Nat. Biotechnol.">
        <title>Genome sequencing and analysis of the biomass-degrading fungus Trichoderma reesei (syn. Hypocrea jecorina).</title>
        <authorList>
            <person name="Martinez D."/>
            <person name="Berka R.M."/>
            <person name="Henrissat B."/>
            <person name="Saloheimo M."/>
            <person name="Arvas M."/>
            <person name="Baker S.E."/>
            <person name="Chapman J."/>
            <person name="Chertkov O."/>
            <person name="Coutinho P.M."/>
            <person name="Cullen D."/>
            <person name="Danchin E.G."/>
            <person name="Grigoriev I.V."/>
            <person name="Harris P."/>
            <person name="Jackson M."/>
            <person name="Kubicek C.P."/>
            <person name="Han C.S."/>
            <person name="Ho I."/>
            <person name="Larrondo L.F."/>
            <person name="de Leon A.L."/>
            <person name="Magnuson J.K."/>
            <person name="Merino S."/>
            <person name="Misra M."/>
            <person name="Nelson B."/>
            <person name="Putnam N."/>
            <person name="Robbertse B."/>
            <person name="Salamov A.A."/>
            <person name="Schmoll M."/>
            <person name="Terry A."/>
            <person name="Thayer N."/>
            <person name="Westerholm-Parvinen A."/>
            <person name="Schoch C.L."/>
            <person name="Yao J."/>
            <person name="Barabote R."/>
            <person name="Nelson M.A."/>
            <person name="Detter C."/>
            <person name="Bruce D."/>
            <person name="Kuske C.R."/>
            <person name="Xie G."/>
            <person name="Richardson P."/>
            <person name="Rokhsar D.S."/>
            <person name="Lucas S.M."/>
            <person name="Rubin E.M."/>
            <person name="Dunn-Coleman N."/>
            <person name="Ward M."/>
            <person name="Brettin T.S."/>
        </authorList>
    </citation>
    <scope>NUCLEOTIDE SEQUENCE [LARGE SCALE GENOMIC DNA]</scope>
    <source>
        <strain evidence="10 11">QM6a</strain>
    </source>
</reference>
<feature type="region of interest" description="Disordered" evidence="9">
    <location>
        <begin position="33"/>
        <end position="63"/>
    </location>
</feature>
<dbReference type="RefSeq" id="XP_006966159.1">
    <property type="nucleotide sequence ID" value="XM_006966097.1"/>
</dbReference>
<comment type="similarity">
    <text evidence="3">Belongs to the MOZART1 family.</text>
</comment>
<evidence type="ECO:0000256" key="1">
    <source>
        <dbReference type="ARBA" id="ARBA00003060"/>
    </source>
</evidence>
<evidence type="ECO:0000313" key="10">
    <source>
        <dbReference type="EMBL" id="EGR48117.1"/>
    </source>
</evidence>
<keyword evidence="6" id="KW-0963">Cytoplasm</keyword>
<accession>G0RL75</accession>
<keyword evidence="11" id="KW-1185">Reference proteome</keyword>
<evidence type="ECO:0000256" key="2">
    <source>
        <dbReference type="ARBA" id="ARBA00004317"/>
    </source>
</evidence>
<gene>
    <name evidence="10" type="ORF">TRIREDRAFT_108271</name>
</gene>
<dbReference type="KEGG" id="tre:TRIREDRAFT_108271"/>
<dbReference type="GO" id="GO:0044732">
    <property type="term" value="C:mitotic spindle pole body"/>
    <property type="evidence" value="ECO:0007669"/>
    <property type="project" value="TreeGrafter"/>
</dbReference>
<feature type="compositionally biased region" description="Low complexity" evidence="9">
    <location>
        <begin position="42"/>
        <end position="51"/>
    </location>
</feature>
<dbReference type="PANTHER" id="PTHR28520:SF2">
    <property type="entry name" value="MITOTIC-SPINDLE ORGANIZING PROTEIN 1"/>
    <property type="match status" value="1"/>
</dbReference>
<organism evidence="11">
    <name type="scientific">Hypocrea jecorina (strain QM6a)</name>
    <name type="common">Trichoderma reesei</name>
    <dbReference type="NCBI Taxonomy" id="431241"/>
    <lineage>
        <taxon>Eukaryota</taxon>
        <taxon>Fungi</taxon>
        <taxon>Dikarya</taxon>
        <taxon>Ascomycota</taxon>
        <taxon>Pezizomycotina</taxon>
        <taxon>Sordariomycetes</taxon>
        <taxon>Hypocreomycetidae</taxon>
        <taxon>Hypocreales</taxon>
        <taxon>Hypocreaceae</taxon>
        <taxon>Trichoderma</taxon>
    </lineage>
</organism>
<dbReference type="eggNOG" id="ENOG502T4G5">
    <property type="taxonomic scope" value="Eukaryota"/>
</dbReference>
<dbReference type="InterPro" id="IPR022214">
    <property type="entry name" value="MZT1"/>
</dbReference>
<dbReference type="HOGENOM" id="CLU_1754050_0_0_1"/>
<dbReference type="GO" id="GO:0051415">
    <property type="term" value="P:microtubule nucleation by interphase microtubule organizing center"/>
    <property type="evidence" value="ECO:0007669"/>
    <property type="project" value="TreeGrafter"/>
</dbReference>
<evidence type="ECO:0000256" key="6">
    <source>
        <dbReference type="ARBA" id="ARBA00022490"/>
    </source>
</evidence>
<dbReference type="GO" id="GO:0033566">
    <property type="term" value="P:gamma-tubulin complex localization"/>
    <property type="evidence" value="ECO:0007669"/>
    <property type="project" value="InterPro"/>
</dbReference>
<sequence length="149" mass="16676">RGKRREMLRISLMSRRLDALRFLTSHNLAQLKSLVPRPSPTNPRTTRPTSTLDIPPSNHQSPAATTHINTISAMPKPDKHAAASQAVDILEEISAMLNCHMDRRMLSTCISLIEQGVHPESLVQVIKELREIADETRREQQEAAAANSR</sequence>